<evidence type="ECO:0000313" key="1">
    <source>
        <dbReference type="EnsemblMetazoa" id="PPAI002952-PA"/>
    </source>
</evidence>
<proteinExistence type="predicted"/>
<dbReference type="EMBL" id="AJVK01011958">
    <property type="status" value="NOT_ANNOTATED_CDS"/>
    <property type="molecule type" value="Genomic_DNA"/>
</dbReference>
<evidence type="ECO:0000313" key="2">
    <source>
        <dbReference type="Proteomes" id="UP000092462"/>
    </source>
</evidence>
<dbReference type="VEuPathDB" id="VectorBase:PPAI002952"/>
<dbReference type="AlphaFoldDB" id="A0A1B0D643"/>
<dbReference type="PANTHER" id="PTHR12822:SF2">
    <property type="entry name" value="PROTEIN YIPF"/>
    <property type="match status" value="1"/>
</dbReference>
<reference evidence="1" key="1">
    <citation type="submission" date="2022-08" db="UniProtKB">
        <authorList>
            <consortium name="EnsemblMetazoa"/>
        </authorList>
    </citation>
    <scope>IDENTIFICATION</scope>
    <source>
        <strain evidence="1">Israel</strain>
    </source>
</reference>
<dbReference type="EMBL" id="AJVK01011956">
    <property type="status" value="NOT_ANNOTATED_CDS"/>
    <property type="molecule type" value="Genomic_DNA"/>
</dbReference>
<dbReference type="GO" id="GO:0031267">
    <property type="term" value="F:small GTPase binding"/>
    <property type="evidence" value="ECO:0007669"/>
    <property type="project" value="InterPro"/>
</dbReference>
<sequence>MSLTQMNCCPSRISQLQLPSLAAWEELRKSASIRQRRTYYQQFFNVDTFMVMDRIASAIIHKRAPSTYLKSQIDANPDLYGPIWIFLELLHQL</sequence>
<keyword evidence="2" id="KW-1185">Reference proteome</keyword>
<dbReference type="Proteomes" id="UP000092462">
    <property type="component" value="Unassembled WGS sequence"/>
</dbReference>
<dbReference type="PANTHER" id="PTHR12822">
    <property type="entry name" value="PROTEIN YIPF"/>
    <property type="match status" value="1"/>
</dbReference>
<dbReference type="EnsemblMetazoa" id="PPAI002952-RA">
    <property type="protein sequence ID" value="PPAI002952-PA"/>
    <property type="gene ID" value="PPAI002952"/>
</dbReference>
<protein>
    <submittedName>
        <fullName evidence="1">Uncharacterized protein</fullName>
    </submittedName>
</protein>
<dbReference type="EMBL" id="AJVK01011957">
    <property type="status" value="NOT_ANNOTATED_CDS"/>
    <property type="molecule type" value="Genomic_DNA"/>
</dbReference>
<dbReference type="InterPro" id="IPR039765">
    <property type="entry name" value="Yip5/YIPF1/YIPF2"/>
</dbReference>
<dbReference type="GO" id="GO:0016192">
    <property type="term" value="P:vesicle-mediated transport"/>
    <property type="evidence" value="ECO:0007669"/>
    <property type="project" value="InterPro"/>
</dbReference>
<organism evidence="1 2">
    <name type="scientific">Phlebotomus papatasi</name>
    <name type="common">Sandfly</name>
    <dbReference type="NCBI Taxonomy" id="29031"/>
    <lineage>
        <taxon>Eukaryota</taxon>
        <taxon>Metazoa</taxon>
        <taxon>Ecdysozoa</taxon>
        <taxon>Arthropoda</taxon>
        <taxon>Hexapoda</taxon>
        <taxon>Insecta</taxon>
        <taxon>Pterygota</taxon>
        <taxon>Neoptera</taxon>
        <taxon>Endopterygota</taxon>
        <taxon>Diptera</taxon>
        <taxon>Nematocera</taxon>
        <taxon>Psychodoidea</taxon>
        <taxon>Psychodidae</taxon>
        <taxon>Phlebotomus</taxon>
        <taxon>Phlebotomus</taxon>
    </lineage>
</organism>
<dbReference type="VEuPathDB" id="VectorBase:PPAPM1_011701"/>
<accession>A0A1B0D643</accession>
<name>A0A1B0D643_PHLPP</name>
<dbReference type="GO" id="GO:0005794">
    <property type="term" value="C:Golgi apparatus"/>
    <property type="evidence" value="ECO:0007669"/>
    <property type="project" value="InterPro"/>
</dbReference>